<protein>
    <submittedName>
        <fullName evidence="2">Uncharacterized protein</fullName>
    </submittedName>
</protein>
<name>A0A0F9TE57_9ZZZZ</name>
<reference evidence="2" key="1">
    <citation type="journal article" date="2015" name="Nature">
        <title>Complex archaea that bridge the gap between prokaryotes and eukaryotes.</title>
        <authorList>
            <person name="Spang A."/>
            <person name="Saw J.H."/>
            <person name="Jorgensen S.L."/>
            <person name="Zaremba-Niedzwiedzka K."/>
            <person name="Martijn J."/>
            <person name="Lind A.E."/>
            <person name="van Eijk R."/>
            <person name="Schleper C."/>
            <person name="Guy L."/>
            <person name="Ettema T.J."/>
        </authorList>
    </citation>
    <scope>NUCLEOTIDE SEQUENCE</scope>
</reference>
<feature type="region of interest" description="Disordered" evidence="1">
    <location>
        <begin position="1"/>
        <end position="36"/>
    </location>
</feature>
<dbReference type="AlphaFoldDB" id="A0A0F9TE57"/>
<sequence length="59" mass="6689">MSKCANRGMSKHRTKGHSVNNNHFTGIKKKKGTSRKQALTALQKRLKRGTHVNKYVRVA</sequence>
<proteinExistence type="predicted"/>
<dbReference type="EMBL" id="LAZR01001283">
    <property type="protein sequence ID" value="KKN47306.1"/>
    <property type="molecule type" value="Genomic_DNA"/>
</dbReference>
<evidence type="ECO:0000313" key="2">
    <source>
        <dbReference type="EMBL" id="KKN47306.1"/>
    </source>
</evidence>
<accession>A0A0F9TE57</accession>
<comment type="caution">
    <text evidence="2">The sequence shown here is derived from an EMBL/GenBank/DDBJ whole genome shotgun (WGS) entry which is preliminary data.</text>
</comment>
<gene>
    <name evidence="2" type="ORF">LCGC14_0664110</name>
</gene>
<organism evidence="2">
    <name type="scientific">marine sediment metagenome</name>
    <dbReference type="NCBI Taxonomy" id="412755"/>
    <lineage>
        <taxon>unclassified sequences</taxon>
        <taxon>metagenomes</taxon>
        <taxon>ecological metagenomes</taxon>
    </lineage>
</organism>
<evidence type="ECO:0000256" key="1">
    <source>
        <dbReference type="SAM" id="MobiDB-lite"/>
    </source>
</evidence>